<evidence type="ECO:0000313" key="8">
    <source>
        <dbReference type="EMBL" id="TQO38898.1"/>
    </source>
</evidence>
<evidence type="ECO:0000256" key="1">
    <source>
        <dbReference type="ARBA" id="ARBA00004781"/>
    </source>
</evidence>
<evidence type="ECO:0000256" key="2">
    <source>
        <dbReference type="ARBA" id="ARBA00010944"/>
    </source>
</evidence>
<name>A0ABY3AEH3_9FLAO</name>
<protein>
    <recommendedName>
        <fullName evidence="4 6">dTDP-4-dehydrorhamnose reductase</fullName>
        <ecNumber evidence="3 6">1.1.1.133</ecNumber>
    </recommendedName>
</protein>
<sequence>MEGSQNLKRILVTGASGQLGLSLQDLASKYSEVEFVFRNSKDLNITDKEEVNKIFETRGFHYCINCAAYTNVEQAEKSPEIAHKINAEAVKNLALTCKHYDVTLIHISTDYVFDGEKGLPYTVDDQPNPINVYGKSKWEGEKYIQEILDKYYVVRTSWLYHKIHGNNFYKTILKKANKGEELHITDAQLGCPTNAVNLAKYLLTLVAKSNQQYGTYHFTDGKAMSWYGFALNILEENGLKNTTTIAKENNYRSFAKRPKFSVLLTKNDSFGKK</sequence>
<dbReference type="InterPro" id="IPR036291">
    <property type="entry name" value="NAD(P)-bd_dom_sf"/>
</dbReference>
<dbReference type="RefSeq" id="WP_142190361.1">
    <property type="nucleotide sequence ID" value="NZ_VHIF01000001.1"/>
</dbReference>
<dbReference type="Gene3D" id="3.90.25.10">
    <property type="entry name" value="UDP-galactose 4-epimerase, domain 1"/>
    <property type="match status" value="1"/>
</dbReference>
<reference evidence="8 9" key="1">
    <citation type="submission" date="2019-06" db="EMBL/GenBank/DDBJ databases">
        <title>A large-scale integrated study on North Sea by COGITO (Coastal Microbe Genomic &amp; Taxonomic Observatory).</title>
        <authorList>
            <person name="Teeling H."/>
        </authorList>
    </citation>
    <scope>NUCLEOTIDE SEQUENCE [LARGE SCALE GENOMIC DNA]</scope>
    <source>
        <strain evidence="8 9">MAR_2009_79</strain>
    </source>
</reference>
<evidence type="ECO:0000313" key="9">
    <source>
        <dbReference type="Proteomes" id="UP000315363"/>
    </source>
</evidence>
<dbReference type="EC" id="1.1.1.133" evidence="3 6"/>
<organism evidence="8 9">
    <name type="scientific">Arenibacter algicola</name>
    <dbReference type="NCBI Taxonomy" id="616991"/>
    <lineage>
        <taxon>Bacteria</taxon>
        <taxon>Pseudomonadati</taxon>
        <taxon>Bacteroidota</taxon>
        <taxon>Flavobacteriia</taxon>
        <taxon>Flavobacteriales</taxon>
        <taxon>Flavobacteriaceae</taxon>
        <taxon>Arenibacter</taxon>
    </lineage>
</organism>
<dbReference type="InterPro" id="IPR005913">
    <property type="entry name" value="dTDP_dehydrorham_reduct"/>
</dbReference>
<comment type="function">
    <text evidence="6">Catalyzes the reduction of dTDP-6-deoxy-L-lyxo-4-hexulose to yield dTDP-L-rhamnose.</text>
</comment>
<keyword evidence="6" id="KW-0560">Oxidoreductase</keyword>
<keyword evidence="6" id="KW-0521">NADP</keyword>
<dbReference type="InterPro" id="IPR029903">
    <property type="entry name" value="RmlD-like-bd"/>
</dbReference>
<evidence type="ECO:0000256" key="5">
    <source>
        <dbReference type="ARBA" id="ARBA00048200"/>
    </source>
</evidence>
<dbReference type="Proteomes" id="UP000315363">
    <property type="component" value="Unassembled WGS sequence"/>
</dbReference>
<dbReference type="SUPFAM" id="SSF51735">
    <property type="entry name" value="NAD(P)-binding Rossmann-fold domains"/>
    <property type="match status" value="1"/>
</dbReference>
<dbReference type="NCBIfam" id="TIGR01214">
    <property type="entry name" value="rmlD"/>
    <property type="match status" value="1"/>
</dbReference>
<accession>A0ABY3AEH3</accession>
<gene>
    <name evidence="8" type="ORF">GQ41_3564</name>
</gene>
<evidence type="ECO:0000256" key="6">
    <source>
        <dbReference type="RuleBase" id="RU364082"/>
    </source>
</evidence>
<comment type="catalytic activity">
    <reaction evidence="5">
        <text>dTDP-beta-L-rhamnose + NADP(+) = dTDP-4-dehydro-beta-L-rhamnose + NADPH + H(+)</text>
        <dbReference type="Rhea" id="RHEA:21796"/>
        <dbReference type="ChEBI" id="CHEBI:15378"/>
        <dbReference type="ChEBI" id="CHEBI:57510"/>
        <dbReference type="ChEBI" id="CHEBI:57783"/>
        <dbReference type="ChEBI" id="CHEBI:58349"/>
        <dbReference type="ChEBI" id="CHEBI:62830"/>
        <dbReference type="EC" id="1.1.1.133"/>
    </reaction>
</comment>
<feature type="domain" description="RmlD-like substrate binding" evidence="7">
    <location>
        <begin position="9"/>
        <end position="266"/>
    </location>
</feature>
<evidence type="ECO:0000256" key="4">
    <source>
        <dbReference type="ARBA" id="ARBA00017099"/>
    </source>
</evidence>
<dbReference type="Gene3D" id="3.40.50.720">
    <property type="entry name" value="NAD(P)-binding Rossmann-like Domain"/>
    <property type="match status" value="1"/>
</dbReference>
<comment type="pathway">
    <text evidence="1 6">Carbohydrate biosynthesis; dTDP-L-rhamnose biosynthesis.</text>
</comment>
<dbReference type="CDD" id="cd05254">
    <property type="entry name" value="dTDP_HR_like_SDR_e"/>
    <property type="match status" value="1"/>
</dbReference>
<proteinExistence type="inferred from homology"/>
<comment type="caution">
    <text evidence="8">The sequence shown here is derived from an EMBL/GenBank/DDBJ whole genome shotgun (WGS) entry which is preliminary data.</text>
</comment>
<comment type="similarity">
    <text evidence="2 6">Belongs to the dTDP-4-dehydrorhamnose reductase family.</text>
</comment>
<dbReference type="Pfam" id="PF04321">
    <property type="entry name" value="RmlD_sub_bind"/>
    <property type="match status" value="1"/>
</dbReference>
<dbReference type="EMBL" id="VHIF01000001">
    <property type="protein sequence ID" value="TQO38898.1"/>
    <property type="molecule type" value="Genomic_DNA"/>
</dbReference>
<dbReference type="PANTHER" id="PTHR10491:SF4">
    <property type="entry name" value="METHIONINE ADENOSYLTRANSFERASE 2 SUBUNIT BETA"/>
    <property type="match status" value="1"/>
</dbReference>
<evidence type="ECO:0000256" key="3">
    <source>
        <dbReference type="ARBA" id="ARBA00012929"/>
    </source>
</evidence>
<dbReference type="PANTHER" id="PTHR10491">
    <property type="entry name" value="DTDP-4-DEHYDRORHAMNOSE REDUCTASE"/>
    <property type="match status" value="1"/>
</dbReference>
<keyword evidence="9" id="KW-1185">Reference proteome</keyword>
<evidence type="ECO:0000259" key="7">
    <source>
        <dbReference type="Pfam" id="PF04321"/>
    </source>
</evidence>